<dbReference type="Gene3D" id="1.10.1740.10">
    <property type="match status" value="1"/>
</dbReference>
<evidence type="ECO:0000313" key="2">
    <source>
        <dbReference type="EMBL" id="EON79235.1"/>
    </source>
</evidence>
<dbReference type="InterPro" id="IPR013325">
    <property type="entry name" value="RNA_pol_sigma_r2"/>
</dbReference>
<dbReference type="EMBL" id="AQHR01000010">
    <property type="protein sequence ID" value="EON79235.1"/>
    <property type="molecule type" value="Genomic_DNA"/>
</dbReference>
<organism evidence="2 3">
    <name type="scientific">Lunatimonas lonarensis</name>
    <dbReference type="NCBI Taxonomy" id="1232681"/>
    <lineage>
        <taxon>Bacteria</taxon>
        <taxon>Pseudomonadati</taxon>
        <taxon>Bacteroidota</taxon>
        <taxon>Cytophagia</taxon>
        <taxon>Cytophagales</taxon>
        <taxon>Cyclobacteriaceae</taxon>
    </lineage>
</organism>
<dbReference type="GO" id="GO:0006352">
    <property type="term" value="P:DNA-templated transcription initiation"/>
    <property type="evidence" value="ECO:0007669"/>
    <property type="project" value="InterPro"/>
</dbReference>
<dbReference type="SUPFAM" id="SSF88946">
    <property type="entry name" value="Sigma2 domain of RNA polymerase sigma factors"/>
    <property type="match status" value="1"/>
</dbReference>
<feature type="domain" description="RNA polymerase sigma-70 region 2" evidence="1">
    <location>
        <begin position="17"/>
        <end position="83"/>
    </location>
</feature>
<gene>
    <name evidence="2" type="ORF">ADIS_0240</name>
</gene>
<dbReference type="GO" id="GO:0003700">
    <property type="term" value="F:DNA-binding transcription factor activity"/>
    <property type="evidence" value="ECO:0007669"/>
    <property type="project" value="InterPro"/>
</dbReference>
<dbReference type="Pfam" id="PF04542">
    <property type="entry name" value="Sigma70_r2"/>
    <property type="match status" value="1"/>
</dbReference>
<comment type="caution">
    <text evidence="2">The sequence shown here is derived from an EMBL/GenBank/DDBJ whole genome shotgun (WGS) entry which is preliminary data.</text>
</comment>
<dbReference type="AlphaFoldDB" id="R7ZYS1"/>
<proteinExistence type="predicted"/>
<dbReference type="STRING" id="1232681.ADIS_0240"/>
<accession>R7ZYS1</accession>
<keyword evidence="3" id="KW-1185">Reference proteome</keyword>
<dbReference type="InterPro" id="IPR007627">
    <property type="entry name" value="RNA_pol_sigma70_r2"/>
</dbReference>
<name>R7ZYS1_9BACT</name>
<evidence type="ECO:0000259" key="1">
    <source>
        <dbReference type="Pfam" id="PF04542"/>
    </source>
</evidence>
<protein>
    <recommendedName>
        <fullName evidence="1">RNA polymerase sigma-70 region 2 domain-containing protein</fullName>
    </recommendedName>
</protein>
<reference evidence="2 3" key="1">
    <citation type="submission" date="2013-02" db="EMBL/GenBank/DDBJ databases">
        <title>A novel strain isolated from Lonar lake, Maharashtra, India.</title>
        <authorList>
            <person name="Singh A."/>
        </authorList>
    </citation>
    <scope>NUCLEOTIDE SEQUENCE [LARGE SCALE GENOMIC DNA]</scope>
    <source>
        <strain evidence="2 3">AK24</strain>
    </source>
</reference>
<sequence length="150" mass="17421">MRKIVERNDERSFSVFFDHYHTRLIRLSLLFVPRMDQAEDVVAEVFLKLLGKKDSLLTIQNFEGYLFKMVKNESLRYIKSQNKKDTGNVLVDDIKDYLVVDQSDPEKRIVVVGIEKLRGGVSCWYSRVIESASKASPGSFMGIHIAMMRW</sequence>
<dbReference type="Proteomes" id="UP000013909">
    <property type="component" value="Unassembled WGS sequence"/>
</dbReference>
<evidence type="ECO:0000313" key="3">
    <source>
        <dbReference type="Proteomes" id="UP000013909"/>
    </source>
</evidence>